<dbReference type="Proteomes" id="UP000289784">
    <property type="component" value="Unassembled WGS sequence"/>
</dbReference>
<dbReference type="AlphaFoldDB" id="A0A4Q1JSZ4"/>
<accession>A0A4Q1JSZ4</accession>
<proteinExistence type="predicted"/>
<dbReference type="RefSeq" id="WP_129471720.1">
    <property type="nucleotide sequence ID" value="NZ_SAWZ01000007.1"/>
</dbReference>
<protein>
    <submittedName>
        <fullName evidence="1">Uncharacterized protein</fullName>
    </submittedName>
</protein>
<gene>
    <name evidence="1" type="ORF">EPA99_13260</name>
</gene>
<reference evidence="1 2" key="1">
    <citation type="submission" date="2019-01" db="EMBL/GenBank/DDBJ databases">
        <title>Pseudoxanthomonas composti sp. nov., isolated from compost.</title>
        <authorList>
            <person name="Yang G."/>
        </authorList>
    </citation>
    <scope>NUCLEOTIDE SEQUENCE [LARGE SCALE GENOMIC DNA]</scope>
    <source>
        <strain evidence="1 2">GSS15</strain>
    </source>
</reference>
<dbReference type="EMBL" id="SAWZ01000007">
    <property type="protein sequence ID" value="RXR03408.1"/>
    <property type="molecule type" value="Genomic_DNA"/>
</dbReference>
<evidence type="ECO:0000313" key="1">
    <source>
        <dbReference type="EMBL" id="RXR03408.1"/>
    </source>
</evidence>
<keyword evidence="2" id="KW-1185">Reference proteome</keyword>
<organism evidence="1 2">
    <name type="scientific">Pseudoxanthomonas composti</name>
    <dbReference type="NCBI Taxonomy" id="2137479"/>
    <lineage>
        <taxon>Bacteria</taxon>
        <taxon>Pseudomonadati</taxon>
        <taxon>Pseudomonadota</taxon>
        <taxon>Gammaproteobacteria</taxon>
        <taxon>Lysobacterales</taxon>
        <taxon>Lysobacteraceae</taxon>
        <taxon>Pseudoxanthomonas</taxon>
    </lineage>
</organism>
<evidence type="ECO:0000313" key="2">
    <source>
        <dbReference type="Proteomes" id="UP000289784"/>
    </source>
</evidence>
<comment type="caution">
    <text evidence="1">The sequence shown here is derived from an EMBL/GenBank/DDBJ whole genome shotgun (WGS) entry which is preliminary data.</text>
</comment>
<sequence>MSHPVEGPFVIRVLVGQSPYGSNRWNAAARLHHGDEAQAVETVALEDNYRTEAEARAAATEAGRALARRLPGDHSYRKKLLEADA</sequence>
<name>A0A4Q1JSZ4_9GAMM</name>